<reference evidence="10" key="1">
    <citation type="submission" date="2021-10" db="EMBL/GenBank/DDBJ databases">
        <title>De novo Genome Assembly of Clathrus columnatus (Basidiomycota, Fungi) Using Illumina and Nanopore Sequence Data.</title>
        <authorList>
            <person name="Ogiso-Tanaka E."/>
            <person name="Itagaki H."/>
            <person name="Hosoya T."/>
            <person name="Hosaka K."/>
        </authorList>
    </citation>
    <scope>NUCLEOTIDE SEQUENCE</scope>
    <source>
        <strain evidence="10">MO-923</strain>
    </source>
</reference>
<feature type="region of interest" description="Disordered" evidence="8">
    <location>
        <begin position="246"/>
        <end position="415"/>
    </location>
</feature>
<dbReference type="GO" id="GO:0005524">
    <property type="term" value="F:ATP binding"/>
    <property type="evidence" value="ECO:0007669"/>
    <property type="project" value="UniProtKB-KW"/>
</dbReference>
<evidence type="ECO:0000256" key="1">
    <source>
        <dbReference type="ARBA" id="ARBA00008142"/>
    </source>
</evidence>
<evidence type="ECO:0000256" key="4">
    <source>
        <dbReference type="ARBA" id="ARBA00022741"/>
    </source>
</evidence>
<keyword evidence="5" id="KW-0418">Kinase</keyword>
<sequence length="415" mass="44758">MFRENDRDVEVLFGVSNAKSLAERPCWVYVLERRRAVEVLKTLMGDEDPDSARQINANTLRALYGVSKEENAIFGSPDAATAEDQISILFASSPPLRSVDLPDCLPISFGGGSQAITTHILTELNEQNGDLQSSPNSAPSVSSKAASTTGLSSKSSKGFRARPIPATTIQPSIQPRMSHAAALRAGLVKPVVTIWHKNPRQPLSKEEQQHMFVNVPGHKRSETLSVPSTAPPAIPPRMTRAASLRQGIKDLPSSSAKPRVRDPEAERKVFDGVPGHKRRETITVASVQPPVVAPRPNRAATLRAERERPPPSSYMFRTPSNSPKTPRSSSSLLVNPPSDTRPNSAIGPRPSSATLARPSSVTPSLNKRASVIPVPASLKKPTVEPRQNKSALLRAKKLEGARDGSGRINGKPVFV</sequence>
<evidence type="ECO:0000256" key="3">
    <source>
        <dbReference type="ARBA" id="ARBA00022679"/>
    </source>
</evidence>
<dbReference type="Pfam" id="PF00334">
    <property type="entry name" value="NDK"/>
    <property type="match status" value="1"/>
</dbReference>
<organism evidence="10 11">
    <name type="scientific">Clathrus columnatus</name>
    <dbReference type="NCBI Taxonomy" id="1419009"/>
    <lineage>
        <taxon>Eukaryota</taxon>
        <taxon>Fungi</taxon>
        <taxon>Dikarya</taxon>
        <taxon>Basidiomycota</taxon>
        <taxon>Agaricomycotina</taxon>
        <taxon>Agaricomycetes</taxon>
        <taxon>Phallomycetidae</taxon>
        <taxon>Phallales</taxon>
        <taxon>Clathraceae</taxon>
        <taxon>Clathrus</taxon>
    </lineage>
</organism>
<feature type="compositionally biased region" description="Low complexity" evidence="8">
    <location>
        <begin position="317"/>
        <end position="331"/>
    </location>
</feature>
<feature type="compositionally biased region" description="Low complexity" evidence="8">
    <location>
        <begin position="133"/>
        <end position="158"/>
    </location>
</feature>
<evidence type="ECO:0000256" key="7">
    <source>
        <dbReference type="PROSITE-ProRule" id="PRU00706"/>
    </source>
</evidence>
<proteinExistence type="inferred from homology"/>
<feature type="region of interest" description="Disordered" evidence="8">
    <location>
        <begin position="128"/>
        <end position="161"/>
    </location>
</feature>
<accession>A0AAV5AF65</accession>
<dbReference type="PANTHER" id="PTHR46161:SF3">
    <property type="entry name" value="NUCLEOSIDE DIPHOSPHATE KINASE DDB_G0292928-RELATED"/>
    <property type="match status" value="1"/>
</dbReference>
<dbReference type="SMART" id="SM00562">
    <property type="entry name" value="NDK"/>
    <property type="match status" value="1"/>
</dbReference>
<dbReference type="AlphaFoldDB" id="A0AAV5AF65"/>
<keyword evidence="6" id="KW-0067">ATP-binding</keyword>
<evidence type="ECO:0000256" key="2">
    <source>
        <dbReference type="ARBA" id="ARBA00017632"/>
    </source>
</evidence>
<dbReference type="Proteomes" id="UP001050691">
    <property type="component" value="Unassembled WGS sequence"/>
</dbReference>
<evidence type="ECO:0000256" key="5">
    <source>
        <dbReference type="ARBA" id="ARBA00022777"/>
    </source>
</evidence>
<dbReference type="InterPro" id="IPR034907">
    <property type="entry name" value="NDK-like_dom"/>
</dbReference>
<feature type="compositionally biased region" description="Polar residues" evidence="8">
    <location>
        <begin position="351"/>
        <end position="367"/>
    </location>
</feature>
<feature type="compositionally biased region" description="Basic and acidic residues" evidence="8">
    <location>
        <begin position="396"/>
        <end position="405"/>
    </location>
</feature>
<name>A0AAV5AF65_9AGAM</name>
<dbReference type="SUPFAM" id="SSF54919">
    <property type="entry name" value="Nucleoside diphosphate kinase, NDK"/>
    <property type="match status" value="1"/>
</dbReference>
<keyword evidence="11" id="KW-1185">Reference proteome</keyword>
<dbReference type="PANTHER" id="PTHR46161">
    <property type="entry name" value="NUCLEOSIDE DIPHOSPHATE KINASE"/>
    <property type="match status" value="1"/>
</dbReference>
<evidence type="ECO:0000256" key="6">
    <source>
        <dbReference type="ARBA" id="ARBA00022840"/>
    </source>
</evidence>
<evidence type="ECO:0000259" key="9">
    <source>
        <dbReference type="SMART" id="SM00562"/>
    </source>
</evidence>
<keyword evidence="4" id="KW-0547">Nucleotide-binding</keyword>
<gene>
    <name evidence="10" type="ORF">Clacol_007525</name>
</gene>
<dbReference type="GO" id="GO:0016301">
    <property type="term" value="F:kinase activity"/>
    <property type="evidence" value="ECO:0007669"/>
    <property type="project" value="UniProtKB-KW"/>
</dbReference>
<dbReference type="Gene3D" id="3.30.70.141">
    <property type="entry name" value="Nucleoside diphosphate kinase-like domain"/>
    <property type="match status" value="1"/>
</dbReference>
<comment type="caution">
    <text evidence="10">The sequence shown here is derived from an EMBL/GenBank/DDBJ whole genome shotgun (WGS) entry which is preliminary data.</text>
</comment>
<evidence type="ECO:0000313" key="11">
    <source>
        <dbReference type="Proteomes" id="UP001050691"/>
    </source>
</evidence>
<feature type="compositionally biased region" description="Basic and acidic residues" evidence="8">
    <location>
        <begin position="259"/>
        <end position="270"/>
    </location>
</feature>
<evidence type="ECO:0000313" key="10">
    <source>
        <dbReference type="EMBL" id="GJJ13274.1"/>
    </source>
</evidence>
<protein>
    <recommendedName>
        <fullName evidence="2">Nucleoside diphosphate kinase</fullName>
    </recommendedName>
</protein>
<dbReference type="EMBL" id="BPWL01000008">
    <property type="protein sequence ID" value="GJJ13274.1"/>
    <property type="molecule type" value="Genomic_DNA"/>
</dbReference>
<keyword evidence="3" id="KW-0808">Transferase</keyword>
<dbReference type="PROSITE" id="PS51374">
    <property type="entry name" value="NDPK_LIKE"/>
    <property type="match status" value="1"/>
</dbReference>
<comment type="similarity">
    <text evidence="1 7">Belongs to the NDK family.</text>
</comment>
<comment type="caution">
    <text evidence="7">Lacks conserved residue(s) required for the propagation of feature annotation.</text>
</comment>
<dbReference type="InterPro" id="IPR036850">
    <property type="entry name" value="NDK-like_dom_sf"/>
</dbReference>
<evidence type="ECO:0000256" key="8">
    <source>
        <dbReference type="SAM" id="MobiDB-lite"/>
    </source>
</evidence>
<feature type="domain" description="Nucleoside diphosphate kinase-like" evidence="9">
    <location>
        <begin position="1"/>
        <end position="97"/>
    </location>
</feature>